<dbReference type="PANTHER" id="PTHR44825">
    <property type="match status" value="1"/>
</dbReference>
<dbReference type="PANTHER" id="PTHR44825:SF1">
    <property type="entry name" value="DNAJ HOMOLOG SUBFAMILY C MEMBER 4"/>
    <property type="match status" value="1"/>
</dbReference>
<dbReference type="InterPro" id="IPR001623">
    <property type="entry name" value="DnaJ_domain"/>
</dbReference>
<feature type="compositionally biased region" description="Polar residues" evidence="1">
    <location>
        <begin position="236"/>
        <end position="247"/>
    </location>
</feature>
<dbReference type="PROSITE" id="PS50076">
    <property type="entry name" value="DNAJ_2"/>
    <property type="match status" value="1"/>
</dbReference>
<dbReference type="PRINTS" id="PR00625">
    <property type="entry name" value="JDOMAIN"/>
</dbReference>
<evidence type="ECO:0000256" key="1">
    <source>
        <dbReference type="SAM" id="MobiDB-lite"/>
    </source>
</evidence>
<dbReference type="CDD" id="cd06257">
    <property type="entry name" value="DnaJ"/>
    <property type="match status" value="1"/>
</dbReference>
<sequence length="299" mass="34825">MQLEAQLRLCQSCLWCCKRGLRLLSQSHAHRKSATYYDLLGIRSDANLGEIKKAFFDKSKKLHPDSDPSNPALHGQFVELNEAYRVLSKEPSRKEYDIKIRHRYAGGPASTYTSSHTTYRARANTRNNSHYWEQFHQSYAAEMSSEEGQKHRRKKNLRLLGYCILTMVVSVGAHAIFFRKLEDVHSNFMDERDRIITEIYNDSKERARVNGFKKQTEILRQKHAEFLEKYKKPNSGEANSLTGGRQTPPNPEKVEKLMRTSFMKHELIELPFVEHSQCECRLKEQFQPTPTTRKSSDVQ</sequence>
<protein>
    <recommendedName>
        <fullName evidence="3">J domain-containing protein</fullName>
    </recommendedName>
</protein>
<evidence type="ECO:0000313" key="4">
    <source>
        <dbReference type="EMBL" id="KAF0039822.1"/>
    </source>
</evidence>
<proteinExistence type="predicted"/>
<evidence type="ECO:0000256" key="2">
    <source>
        <dbReference type="SAM" id="Phobius"/>
    </source>
</evidence>
<feature type="region of interest" description="Disordered" evidence="1">
    <location>
        <begin position="229"/>
        <end position="252"/>
    </location>
</feature>
<dbReference type="EMBL" id="VEVO01000007">
    <property type="protein sequence ID" value="KAF0039822.1"/>
    <property type="molecule type" value="Genomic_DNA"/>
</dbReference>
<comment type="caution">
    <text evidence="4">The sequence shown here is derived from an EMBL/GenBank/DDBJ whole genome shotgun (WGS) entry which is preliminary data.</text>
</comment>
<dbReference type="SMART" id="SM00271">
    <property type="entry name" value="DnaJ"/>
    <property type="match status" value="1"/>
</dbReference>
<dbReference type="SUPFAM" id="SSF46565">
    <property type="entry name" value="Chaperone J-domain"/>
    <property type="match status" value="1"/>
</dbReference>
<keyword evidence="2" id="KW-0472">Membrane</keyword>
<keyword evidence="2" id="KW-1133">Transmembrane helix</keyword>
<dbReference type="InterPro" id="IPR036869">
    <property type="entry name" value="J_dom_sf"/>
</dbReference>
<gene>
    <name evidence="4" type="ORF">F2P81_008057</name>
</gene>
<organism evidence="4 5">
    <name type="scientific">Scophthalmus maximus</name>
    <name type="common">Turbot</name>
    <name type="synonym">Psetta maxima</name>
    <dbReference type="NCBI Taxonomy" id="52904"/>
    <lineage>
        <taxon>Eukaryota</taxon>
        <taxon>Metazoa</taxon>
        <taxon>Chordata</taxon>
        <taxon>Craniata</taxon>
        <taxon>Vertebrata</taxon>
        <taxon>Euteleostomi</taxon>
        <taxon>Actinopterygii</taxon>
        <taxon>Neopterygii</taxon>
        <taxon>Teleostei</taxon>
        <taxon>Neoteleostei</taxon>
        <taxon>Acanthomorphata</taxon>
        <taxon>Carangaria</taxon>
        <taxon>Pleuronectiformes</taxon>
        <taxon>Pleuronectoidei</taxon>
        <taxon>Scophthalmidae</taxon>
        <taxon>Scophthalmus</taxon>
    </lineage>
</organism>
<accession>A0A6A4TCC3</accession>
<dbReference type="InterPro" id="IPR052763">
    <property type="entry name" value="DnaJ_C4"/>
</dbReference>
<dbReference type="Proteomes" id="UP000438429">
    <property type="component" value="Unassembled WGS sequence"/>
</dbReference>
<dbReference type="Gene3D" id="1.10.287.110">
    <property type="entry name" value="DnaJ domain"/>
    <property type="match status" value="1"/>
</dbReference>
<evidence type="ECO:0000313" key="5">
    <source>
        <dbReference type="Proteomes" id="UP000438429"/>
    </source>
</evidence>
<name>A0A6A4TCC3_SCOMX</name>
<keyword evidence="2" id="KW-0812">Transmembrane</keyword>
<feature type="transmembrane region" description="Helical" evidence="2">
    <location>
        <begin position="159"/>
        <end position="178"/>
    </location>
</feature>
<evidence type="ECO:0000259" key="3">
    <source>
        <dbReference type="PROSITE" id="PS50076"/>
    </source>
</evidence>
<reference evidence="4 5" key="1">
    <citation type="submission" date="2019-06" db="EMBL/GenBank/DDBJ databases">
        <title>Draft genomes of female and male turbot (Scophthalmus maximus).</title>
        <authorList>
            <person name="Xu H."/>
            <person name="Xu X.-W."/>
            <person name="Shao C."/>
            <person name="Chen S."/>
        </authorList>
    </citation>
    <scope>NUCLEOTIDE SEQUENCE [LARGE SCALE GENOMIC DNA]</scope>
    <source>
        <strain evidence="4">Ysfricsl-2016a</strain>
        <tissue evidence="4">Blood</tissue>
    </source>
</reference>
<dbReference type="Pfam" id="PF00226">
    <property type="entry name" value="DnaJ"/>
    <property type="match status" value="1"/>
</dbReference>
<dbReference type="AlphaFoldDB" id="A0A6A4TCC3"/>
<feature type="domain" description="J" evidence="3">
    <location>
        <begin position="35"/>
        <end position="100"/>
    </location>
</feature>